<keyword evidence="5 17" id="KW-0547">Nucleotide-binding</keyword>
<dbReference type="InterPro" id="IPR033910">
    <property type="entry name" value="GluRS_core"/>
</dbReference>
<dbReference type="InterPro" id="IPR008925">
    <property type="entry name" value="aa_tRNA-synth_I_cd-bd_sf"/>
</dbReference>
<keyword evidence="8 17" id="KW-0030">Aminoacyl-tRNA synthetase</keyword>
<dbReference type="VEuPathDB" id="VectorBase:GAUT005915"/>
<dbReference type="GO" id="GO:0005524">
    <property type="term" value="F:ATP binding"/>
    <property type="evidence" value="ECO:0007669"/>
    <property type="project" value="UniProtKB-KW"/>
</dbReference>
<evidence type="ECO:0000256" key="17">
    <source>
        <dbReference type="RuleBase" id="RU363037"/>
    </source>
</evidence>
<evidence type="ECO:0000256" key="12">
    <source>
        <dbReference type="ARBA" id="ARBA00044251"/>
    </source>
</evidence>
<dbReference type="EnsemblMetazoa" id="GAUT005915-RA">
    <property type="protein sequence ID" value="GAUT005915-PA"/>
    <property type="gene ID" value="GAUT005915"/>
</dbReference>
<dbReference type="GO" id="GO:0005739">
    <property type="term" value="C:mitochondrion"/>
    <property type="evidence" value="ECO:0007669"/>
    <property type="project" value="UniProtKB-SubCell"/>
</dbReference>
<dbReference type="GO" id="GO:0050561">
    <property type="term" value="F:glutamate-tRNA(Gln) ligase activity"/>
    <property type="evidence" value="ECO:0007669"/>
    <property type="project" value="UniProtKB-EC"/>
</dbReference>
<keyword evidence="21" id="KW-1185">Reference proteome</keyword>
<comment type="catalytic activity">
    <reaction evidence="16">
        <text>tRNA(Gln) + L-glutamate + ATP = L-glutamyl-tRNA(Gln) + AMP + diphosphate</text>
        <dbReference type="Rhea" id="RHEA:64612"/>
        <dbReference type="Rhea" id="RHEA-COMP:9662"/>
        <dbReference type="Rhea" id="RHEA-COMP:9684"/>
        <dbReference type="ChEBI" id="CHEBI:29985"/>
        <dbReference type="ChEBI" id="CHEBI:30616"/>
        <dbReference type="ChEBI" id="CHEBI:33019"/>
        <dbReference type="ChEBI" id="CHEBI:78442"/>
        <dbReference type="ChEBI" id="CHEBI:78520"/>
        <dbReference type="ChEBI" id="CHEBI:456215"/>
    </reaction>
    <physiologicalReaction direction="left-to-right" evidence="16">
        <dbReference type="Rhea" id="RHEA:64613"/>
    </physiologicalReaction>
</comment>
<dbReference type="InterPro" id="IPR014729">
    <property type="entry name" value="Rossmann-like_a/b/a_fold"/>
</dbReference>
<comment type="catalytic activity">
    <reaction evidence="14">
        <text>tRNA(Glu) + L-glutamate + ATP = L-glutamyl-tRNA(Glu) + AMP + diphosphate</text>
        <dbReference type="Rhea" id="RHEA:23540"/>
        <dbReference type="Rhea" id="RHEA-COMP:9663"/>
        <dbReference type="Rhea" id="RHEA-COMP:9680"/>
        <dbReference type="ChEBI" id="CHEBI:29985"/>
        <dbReference type="ChEBI" id="CHEBI:30616"/>
        <dbReference type="ChEBI" id="CHEBI:33019"/>
        <dbReference type="ChEBI" id="CHEBI:78442"/>
        <dbReference type="ChEBI" id="CHEBI:78520"/>
        <dbReference type="ChEBI" id="CHEBI:456215"/>
        <dbReference type="EC" id="6.1.1.17"/>
    </reaction>
    <physiologicalReaction direction="left-to-right" evidence="14">
        <dbReference type="Rhea" id="RHEA:23541"/>
    </physiologicalReaction>
</comment>
<evidence type="ECO:0000256" key="16">
    <source>
        <dbReference type="ARBA" id="ARBA00047689"/>
    </source>
</evidence>
<feature type="domain" description="Glutamyl/glutaminyl-tRNA synthetase class Ib catalytic" evidence="18">
    <location>
        <begin position="25"/>
        <end position="346"/>
    </location>
</feature>
<evidence type="ECO:0000313" key="21">
    <source>
        <dbReference type="Proteomes" id="UP000078200"/>
    </source>
</evidence>
<evidence type="ECO:0000256" key="6">
    <source>
        <dbReference type="ARBA" id="ARBA00022840"/>
    </source>
</evidence>
<dbReference type="EC" id="6.1.1.24" evidence="10"/>
<evidence type="ECO:0000256" key="13">
    <source>
        <dbReference type="ARBA" id="ARBA00044313"/>
    </source>
</evidence>
<dbReference type="GO" id="GO:0004818">
    <property type="term" value="F:glutamate-tRNA ligase activity"/>
    <property type="evidence" value="ECO:0007669"/>
    <property type="project" value="UniProtKB-EC"/>
</dbReference>
<evidence type="ECO:0000256" key="9">
    <source>
        <dbReference type="ARBA" id="ARBA00030865"/>
    </source>
</evidence>
<dbReference type="InterPro" id="IPR001412">
    <property type="entry name" value="aa-tRNA-synth_I_CS"/>
</dbReference>
<dbReference type="InterPro" id="IPR045462">
    <property type="entry name" value="aa-tRNA-synth_I_cd-bd"/>
</dbReference>
<keyword evidence="6 17" id="KW-0067">ATP-binding</keyword>
<keyword evidence="4 17" id="KW-0436">Ligase</keyword>
<comment type="similarity">
    <text evidence="2">Belongs to the class-I aminoacyl-tRNA synthetase family. Glutamate--tRNA ligase type 1 subfamily.</text>
</comment>
<dbReference type="SUPFAM" id="SSF52374">
    <property type="entry name" value="Nucleotidylyl transferase"/>
    <property type="match status" value="1"/>
</dbReference>
<dbReference type="InterPro" id="IPR049940">
    <property type="entry name" value="GluQ/Sye"/>
</dbReference>
<dbReference type="NCBIfam" id="TIGR00464">
    <property type="entry name" value="gltX_bact"/>
    <property type="match status" value="1"/>
</dbReference>
<evidence type="ECO:0000259" key="19">
    <source>
        <dbReference type="Pfam" id="PF19269"/>
    </source>
</evidence>
<dbReference type="InterPro" id="IPR004527">
    <property type="entry name" value="Glu-tRNA-ligase_bac/mito"/>
</dbReference>
<dbReference type="InterPro" id="IPR020058">
    <property type="entry name" value="Glu/Gln-tRNA-synth_Ib_cat-dom"/>
</dbReference>
<evidence type="ECO:0000256" key="5">
    <source>
        <dbReference type="ARBA" id="ARBA00022741"/>
    </source>
</evidence>
<evidence type="ECO:0000256" key="7">
    <source>
        <dbReference type="ARBA" id="ARBA00022917"/>
    </source>
</evidence>
<reference evidence="20" key="1">
    <citation type="submission" date="2020-05" db="UniProtKB">
        <authorList>
            <consortium name="EnsemblMetazoa"/>
        </authorList>
    </citation>
    <scope>IDENTIFICATION</scope>
    <source>
        <strain evidence="20">TTRI</strain>
    </source>
</reference>
<dbReference type="GO" id="GO:0000049">
    <property type="term" value="F:tRNA binding"/>
    <property type="evidence" value="ECO:0007669"/>
    <property type="project" value="InterPro"/>
</dbReference>
<dbReference type="EC" id="6.1.1.17" evidence="3"/>
<sequence>MLKLRFKVPQSIRQHFVHRRFYSKEVRVRFAPSPTGYLHLGGLRTALYNYLYARNKKGKFLLRIEDTDQTRLIAGATESIIEDLQWAGIEIDEGPGQFGGLYGPYRQSERTQIYMENVQTLLKNGSAYRCFCTEKRLELLRKDAARTRQVPKYDNKCRYLEKEKIHELLDKGIPYCVRFKLTDYEEALHDLIYGDVYHNVSNSEGDPIIIKTDQFPTYHFANVVDDHLMAITHVLRGVEWQISTVKHLLMYKAFGWEPPNFGHLPLLVNADGTKLSKRQDDIGIRHFRDRGYFPMAVLNYVISAGGGFRHQQFAKPTIHNMKELVEKFDIVSVNSHPSRLNPDVLNEFNRLEIRKLLQNDLTADVLIKQIQKLIRETYPEEDLDLNSSHIKNVLQWSSQRLTFLQDLISPQLSFLWIKPSSLHSNELKKGAVHNSELHLDQLIALHNMLKSADFSKENLKKLLKDFAKQENVKFSLLMKVLRTSLSGLKDGPGVAEMMNILGKQVTLQRLEDSVQEKSTWNEPGQLKDTA</sequence>
<proteinExistence type="inferred from homology"/>
<evidence type="ECO:0000259" key="18">
    <source>
        <dbReference type="Pfam" id="PF00749"/>
    </source>
</evidence>
<dbReference type="CDD" id="cd00808">
    <property type="entry name" value="GluRS_core"/>
    <property type="match status" value="1"/>
</dbReference>
<dbReference type="Proteomes" id="UP000078200">
    <property type="component" value="Unassembled WGS sequence"/>
</dbReference>
<evidence type="ECO:0000256" key="3">
    <source>
        <dbReference type="ARBA" id="ARBA00012835"/>
    </source>
</evidence>
<feature type="domain" description="Aminoacyl-tRNA synthetase class I anticodon-binding" evidence="19">
    <location>
        <begin position="384"/>
        <end position="512"/>
    </location>
</feature>
<dbReference type="SUPFAM" id="SSF48163">
    <property type="entry name" value="An anticodon-binding domain of class I aminoacyl-tRNA synthetases"/>
    <property type="match status" value="1"/>
</dbReference>
<name>A0A1A9UIE8_GLOAU</name>
<dbReference type="PRINTS" id="PR00987">
    <property type="entry name" value="TRNASYNTHGLU"/>
</dbReference>
<dbReference type="Pfam" id="PF19269">
    <property type="entry name" value="Anticodon_2"/>
    <property type="match status" value="1"/>
</dbReference>
<evidence type="ECO:0000256" key="10">
    <source>
        <dbReference type="ARBA" id="ARBA00044054"/>
    </source>
</evidence>
<comment type="catalytic activity">
    <reaction evidence="15">
        <text>tRNA(Glx) + L-glutamate + ATP = L-glutamyl-tRNA(Glx) + AMP + diphosphate</text>
        <dbReference type="Rhea" id="RHEA:18397"/>
        <dbReference type="Rhea" id="RHEA-COMP:9713"/>
        <dbReference type="Rhea" id="RHEA-COMP:9716"/>
        <dbReference type="ChEBI" id="CHEBI:29985"/>
        <dbReference type="ChEBI" id="CHEBI:30616"/>
        <dbReference type="ChEBI" id="CHEBI:33019"/>
        <dbReference type="ChEBI" id="CHEBI:78442"/>
        <dbReference type="ChEBI" id="CHEBI:78520"/>
        <dbReference type="ChEBI" id="CHEBI:456215"/>
        <dbReference type="EC" id="6.1.1.24"/>
    </reaction>
    <physiologicalReaction direction="left-to-right" evidence="15">
        <dbReference type="Rhea" id="RHEA:18398"/>
    </physiologicalReaction>
</comment>
<evidence type="ECO:0000256" key="15">
    <source>
        <dbReference type="ARBA" id="ARBA00047479"/>
    </source>
</evidence>
<evidence type="ECO:0000256" key="2">
    <source>
        <dbReference type="ARBA" id="ARBA00007894"/>
    </source>
</evidence>
<dbReference type="HAMAP" id="MF_00022">
    <property type="entry name" value="Glu_tRNA_synth_type1"/>
    <property type="match status" value="1"/>
</dbReference>
<dbReference type="InterPro" id="IPR020751">
    <property type="entry name" value="aa-tRNA-synth_I_codon-bd_sub2"/>
</dbReference>
<dbReference type="GO" id="GO:0008270">
    <property type="term" value="F:zinc ion binding"/>
    <property type="evidence" value="ECO:0007669"/>
    <property type="project" value="InterPro"/>
</dbReference>
<dbReference type="GO" id="GO:0006424">
    <property type="term" value="P:glutamyl-tRNA aminoacylation"/>
    <property type="evidence" value="ECO:0007669"/>
    <property type="project" value="InterPro"/>
</dbReference>
<dbReference type="STRING" id="7395.A0A1A9UIE8"/>
<protein>
    <recommendedName>
        <fullName evidence="11">Nondiscriminating glutamyl-tRNA synthetase EARS2, mitochondrial</fullName>
        <ecNumber evidence="3">6.1.1.17</ecNumber>
        <ecNumber evidence="10">6.1.1.24</ecNumber>
    </recommendedName>
    <alternativeName>
        <fullName evidence="13">Glutamate--tRNA(Gln) ligase EARS2, mitochondrial</fullName>
    </alternativeName>
    <alternativeName>
        <fullName evidence="9">Glutamyl-tRNA synthetase</fullName>
    </alternativeName>
    <alternativeName>
        <fullName evidence="12">Mitochondrial glutamyl-tRNA synthetase</fullName>
    </alternativeName>
</protein>
<accession>A0A1A9UIE8</accession>
<evidence type="ECO:0000256" key="8">
    <source>
        <dbReference type="ARBA" id="ARBA00023146"/>
    </source>
</evidence>
<dbReference type="AlphaFoldDB" id="A0A1A9UIE8"/>
<dbReference type="Gene3D" id="3.40.50.620">
    <property type="entry name" value="HUPs"/>
    <property type="match status" value="1"/>
</dbReference>
<dbReference type="Pfam" id="PF00749">
    <property type="entry name" value="tRNA-synt_1c"/>
    <property type="match status" value="1"/>
</dbReference>
<dbReference type="PROSITE" id="PS00178">
    <property type="entry name" value="AA_TRNA_LIGASE_I"/>
    <property type="match status" value="1"/>
</dbReference>
<evidence type="ECO:0000256" key="14">
    <source>
        <dbReference type="ARBA" id="ARBA00047366"/>
    </source>
</evidence>
<keyword evidence="7 17" id="KW-0648">Protein biosynthesis</keyword>
<evidence type="ECO:0000256" key="4">
    <source>
        <dbReference type="ARBA" id="ARBA00022598"/>
    </source>
</evidence>
<evidence type="ECO:0000313" key="20">
    <source>
        <dbReference type="EnsemblMetazoa" id="GAUT005915-PA"/>
    </source>
</evidence>
<dbReference type="InterPro" id="IPR000924">
    <property type="entry name" value="Glu/Gln-tRNA-synth"/>
</dbReference>
<dbReference type="PANTHER" id="PTHR43311:SF2">
    <property type="entry name" value="GLUTAMATE--TRNA LIGASE, MITOCHONDRIAL-RELATED"/>
    <property type="match status" value="1"/>
</dbReference>
<comment type="subcellular location">
    <subcellularLocation>
        <location evidence="1">Mitochondrion</location>
    </subcellularLocation>
</comment>
<evidence type="ECO:0000256" key="11">
    <source>
        <dbReference type="ARBA" id="ARBA00044142"/>
    </source>
</evidence>
<dbReference type="PANTHER" id="PTHR43311">
    <property type="entry name" value="GLUTAMATE--TRNA LIGASE"/>
    <property type="match status" value="1"/>
</dbReference>
<organism evidence="20 21">
    <name type="scientific">Glossina austeni</name>
    <name type="common">Savannah tsetse fly</name>
    <dbReference type="NCBI Taxonomy" id="7395"/>
    <lineage>
        <taxon>Eukaryota</taxon>
        <taxon>Metazoa</taxon>
        <taxon>Ecdysozoa</taxon>
        <taxon>Arthropoda</taxon>
        <taxon>Hexapoda</taxon>
        <taxon>Insecta</taxon>
        <taxon>Pterygota</taxon>
        <taxon>Neoptera</taxon>
        <taxon>Endopterygota</taxon>
        <taxon>Diptera</taxon>
        <taxon>Brachycera</taxon>
        <taxon>Muscomorpha</taxon>
        <taxon>Hippoboscoidea</taxon>
        <taxon>Glossinidae</taxon>
        <taxon>Glossina</taxon>
    </lineage>
</organism>
<dbReference type="Gene3D" id="1.10.10.350">
    <property type="match status" value="1"/>
</dbReference>
<dbReference type="FunFam" id="3.40.50.620:FF:000045">
    <property type="entry name" value="Glutamate--tRNA ligase, mitochondrial"/>
    <property type="match status" value="1"/>
</dbReference>
<evidence type="ECO:0000256" key="1">
    <source>
        <dbReference type="ARBA" id="ARBA00004173"/>
    </source>
</evidence>